<name>F4QTK5_9CAUL</name>
<feature type="transmembrane region" description="Helical" evidence="1">
    <location>
        <begin position="175"/>
        <end position="192"/>
    </location>
</feature>
<feature type="transmembrane region" description="Helical" evidence="1">
    <location>
        <begin position="337"/>
        <end position="358"/>
    </location>
</feature>
<gene>
    <name evidence="2" type="ORF">ABI_45020</name>
</gene>
<protein>
    <submittedName>
        <fullName evidence="2">Putative membrane protein</fullName>
    </submittedName>
</protein>
<evidence type="ECO:0000313" key="2">
    <source>
        <dbReference type="EMBL" id="EGF90075.1"/>
    </source>
</evidence>
<feature type="transmembrane region" description="Helical" evidence="1">
    <location>
        <begin position="147"/>
        <end position="168"/>
    </location>
</feature>
<dbReference type="RefSeq" id="WP_006275276.1">
    <property type="nucleotide sequence ID" value="NZ_GL883080.1"/>
</dbReference>
<dbReference type="STRING" id="715226.ABI_45020"/>
<organism evidence="2 3">
    <name type="scientific">Asticcacaulis biprosthecium C19</name>
    <dbReference type="NCBI Taxonomy" id="715226"/>
    <lineage>
        <taxon>Bacteria</taxon>
        <taxon>Pseudomonadati</taxon>
        <taxon>Pseudomonadota</taxon>
        <taxon>Alphaproteobacteria</taxon>
        <taxon>Caulobacterales</taxon>
        <taxon>Caulobacteraceae</taxon>
        <taxon>Asticcacaulis</taxon>
    </lineage>
</organism>
<keyword evidence="1" id="KW-1133">Transmembrane helix</keyword>
<feature type="transmembrane region" description="Helical" evidence="1">
    <location>
        <begin position="364"/>
        <end position="384"/>
    </location>
</feature>
<feature type="transmembrane region" description="Helical" evidence="1">
    <location>
        <begin position="223"/>
        <end position="252"/>
    </location>
</feature>
<dbReference type="AlphaFoldDB" id="F4QTK5"/>
<keyword evidence="3" id="KW-1185">Reference proteome</keyword>
<proteinExistence type="predicted"/>
<sequence>MTPTTTLNWRQALLAGVMAAAAVLAAAFLLLAVSRLTQPTPTLKNAFAARQLVSDEAAHRAFTKLGRVRADCETAGLILAVEKSFGRYMFAPQLPKDPDEVLNTCQTVRDLAYGDPGLQADTRSAKVNPIALRGVTRLALGFIPLQIWQIALAVAALAIGGATAFFLVRTRRASVVKLAVLGAASLIAALFAATSLSLGIGALLWPTALAAAFFVSEKSPWRLLAVCGLLGAGAVAFDYGAALGVTVLLSLLFGLAVQNTRPGLLLTCAAAYLGAAATVVIILALAQANVRGFGFLATLPFVIERFTDGVLLLGDDGAAIAARSGERIGKLLARYNGWSAIALYAGLCAVAFSGWALWLKGHKGLGVLILGSAAGIVLWSLFAFDRLSAQPLQFASLPLLLLGYTLASVVATLVVKPSTPLEPAS</sequence>
<dbReference type="Proteomes" id="UP000006512">
    <property type="component" value="Unassembled WGS sequence"/>
</dbReference>
<dbReference type="HOGENOM" id="CLU_645042_0_0_5"/>
<dbReference type="EMBL" id="GL883080">
    <property type="protein sequence ID" value="EGF90075.1"/>
    <property type="molecule type" value="Genomic_DNA"/>
</dbReference>
<evidence type="ECO:0000313" key="3">
    <source>
        <dbReference type="Proteomes" id="UP000006512"/>
    </source>
</evidence>
<accession>F4QTK5</accession>
<reference evidence="3" key="1">
    <citation type="submission" date="2011-03" db="EMBL/GenBank/DDBJ databases">
        <title>Draft genome sequence of Brevundimonas diminuta.</title>
        <authorList>
            <person name="Brown P.J.B."/>
            <person name="Buechlein A."/>
            <person name="Hemmerich C."/>
            <person name="Brun Y.V."/>
        </authorList>
    </citation>
    <scope>NUCLEOTIDE SEQUENCE [LARGE SCALE GENOMIC DNA]</scope>
    <source>
        <strain evidence="3">C19</strain>
    </source>
</reference>
<keyword evidence="1" id="KW-0812">Transmembrane</keyword>
<feature type="transmembrane region" description="Helical" evidence="1">
    <location>
        <begin position="12"/>
        <end position="33"/>
    </location>
</feature>
<evidence type="ECO:0000256" key="1">
    <source>
        <dbReference type="SAM" id="Phobius"/>
    </source>
</evidence>
<keyword evidence="1" id="KW-0472">Membrane</keyword>
<feature type="transmembrane region" description="Helical" evidence="1">
    <location>
        <begin position="396"/>
        <end position="415"/>
    </location>
</feature>
<dbReference type="OrthoDB" id="9874069at2"/>
<feature type="transmembrane region" description="Helical" evidence="1">
    <location>
        <begin position="264"/>
        <end position="286"/>
    </location>
</feature>